<dbReference type="Proteomes" id="UP001054889">
    <property type="component" value="Unassembled WGS sequence"/>
</dbReference>
<evidence type="ECO:0000313" key="4">
    <source>
        <dbReference type="Proteomes" id="UP001054889"/>
    </source>
</evidence>
<proteinExistence type="predicted"/>
<sequence>MDWTLMNSNPACHHQRSRAPARPGRAVAPRVRLPEIHGAAQRDQARDPQRAELHAALPNIAPSKRPCLSRLMRFLSAMGIFREEEDLQIAGDQDRRRYRLTAASRLLVNDDGLLCRAVLFHGVSSPA</sequence>
<gene>
    <name evidence="3" type="primary">ga03836</name>
    <name evidence="3" type="ORF">PR202_ga03836</name>
</gene>
<dbReference type="SUPFAM" id="SSF46785">
    <property type="entry name" value="Winged helix' DNA-binding domain"/>
    <property type="match status" value="1"/>
</dbReference>
<dbReference type="Pfam" id="PF08100">
    <property type="entry name" value="Dimerisation"/>
    <property type="match status" value="1"/>
</dbReference>
<feature type="region of interest" description="Disordered" evidence="1">
    <location>
        <begin position="1"/>
        <end position="26"/>
    </location>
</feature>
<reference evidence="3" key="1">
    <citation type="journal article" date="2018" name="DNA Res.">
        <title>Multiple hybrid de novo genome assembly of finger millet, an orphan allotetraploid crop.</title>
        <authorList>
            <person name="Hatakeyama M."/>
            <person name="Aluri S."/>
            <person name="Balachadran M.T."/>
            <person name="Sivarajan S.R."/>
            <person name="Patrignani A."/>
            <person name="Gruter S."/>
            <person name="Poveda L."/>
            <person name="Shimizu-Inatsugi R."/>
            <person name="Baeten J."/>
            <person name="Francoijs K.J."/>
            <person name="Nataraja K.N."/>
            <person name="Reddy Y.A.N."/>
            <person name="Phadnis S."/>
            <person name="Ravikumar R.L."/>
            <person name="Schlapbach R."/>
            <person name="Sreeman S.M."/>
            <person name="Shimizu K.K."/>
        </authorList>
    </citation>
    <scope>NUCLEOTIDE SEQUENCE</scope>
</reference>
<dbReference type="GO" id="GO:0046983">
    <property type="term" value="F:protein dimerization activity"/>
    <property type="evidence" value="ECO:0007669"/>
    <property type="project" value="InterPro"/>
</dbReference>
<reference evidence="3" key="2">
    <citation type="submission" date="2021-12" db="EMBL/GenBank/DDBJ databases">
        <title>Resequencing data analysis of finger millet.</title>
        <authorList>
            <person name="Hatakeyama M."/>
            <person name="Aluri S."/>
            <person name="Balachadran M.T."/>
            <person name="Sivarajan S.R."/>
            <person name="Poveda L."/>
            <person name="Shimizu-Inatsugi R."/>
            <person name="Schlapbach R."/>
            <person name="Sreeman S.M."/>
            <person name="Shimizu K.K."/>
        </authorList>
    </citation>
    <scope>NUCLEOTIDE SEQUENCE</scope>
</reference>
<evidence type="ECO:0000259" key="2">
    <source>
        <dbReference type="Pfam" id="PF08100"/>
    </source>
</evidence>
<comment type="caution">
    <text evidence="3">The sequence shown here is derived from an EMBL/GenBank/DDBJ whole genome shotgun (WGS) entry which is preliminary data.</text>
</comment>
<dbReference type="InterPro" id="IPR036390">
    <property type="entry name" value="WH_DNA-bd_sf"/>
</dbReference>
<protein>
    <recommendedName>
        <fullName evidence="2">O-methyltransferase dimerisation domain-containing protein</fullName>
    </recommendedName>
</protein>
<evidence type="ECO:0000313" key="3">
    <source>
        <dbReference type="EMBL" id="GJM87842.1"/>
    </source>
</evidence>
<dbReference type="AlphaFoldDB" id="A0AAV5BPI1"/>
<name>A0AAV5BPI1_ELECO</name>
<keyword evidence="4" id="KW-1185">Reference proteome</keyword>
<accession>A0AAV5BPI1</accession>
<dbReference type="EMBL" id="BQKI01000002">
    <property type="protein sequence ID" value="GJM87842.1"/>
    <property type="molecule type" value="Genomic_DNA"/>
</dbReference>
<dbReference type="InterPro" id="IPR036388">
    <property type="entry name" value="WH-like_DNA-bd_sf"/>
</dbReference>
<organism evidence="3 4">
    <name type="scientific">Eleusine coracana subsp. coracana</name>
    <dbReference type="NCBI Taxonomy" id="191504"/>
    <lineage>
        <taxon>Eukaryota</taxon>
        <taxon>Viridiplantae</taxon>
        <taxon>Streptophyta</taxon>
        <taxon>Embryophyta</taxon>
        <taxon>Tracheophyta</taxon>
        <taxon>Spermatophyta</taxon>
        <taxon>Magnoliopsida</taxon>
        <taxon>Liliopsida</taxon>
        <taxon>Poales</taxon>
        <taxon>Poaceae</taxon>
        <taxon>PACMAD clade</taxon>
        <taxon>Chloridoideae</taxon>
        <taxon>Cynodonteae</taxon>
        <taxon>Eleusininae</taxon>
        <taxon>Eleusine</taxon>
    </lineage>
</organism>
<dbReference type="Gene3D" id="1.10.10.10">
    <property type="entry name" value="Winged helix-like DNA-binding domain superfamily/Winged helix DNA-binding domain"/>
    <property type="match status" value="1"/>
</dbReference>
<evidence type="ECO:0000256" key="1">
    <source>
        <dbReference type="SAM" id="MobiDB-lite"/>
    </source>
</evidence>
<feature type="domain" description="O-methyltransferase dimerisation" evidence="2">
    <location>
        <begin position="51"/>
        <end position="109"/>
    </location>
</feature>
<dbReference type="InterPro" id="IPR012967">
    <property type="entry name" value="COMT_dimerisation"/>
</dbReference>
<feature type="compositionally biased region" description="Polar residues" evidence="1">
    <location>
        <begin position="1"/>
        <end position="10"/>
    </location>
</feature>